<reference evidence="3 4" key="1">
    <citation type="journal article" date="2016" name="Environ. Microbiol.">
        <title>New Methyloceanibacter diversity from North Sea sediments includes methanotroph containing solely the soluble methane monooxygenase.</title>
        <authorList>
            <person name="Vekeman B."/>
            <person name="Kerckhof F.M."/>
            <person name="Cremers G."/>
            <person name="de Vos P."/>
            <person name="Vandamme P."/>
            <person name="Boon N."/>
            <person name="Op den Camp H.J."/>
            <person name="Heylen K."/>
        </authorList>
    </citation>
    <scope>NUCLEOTIDE SEQUENCE [LARGE SCALE GENOMIC DNA]</scope>
    <source>
        <strain evidence="3 4">R-67174</strain>
    </source>
</reference>
<feature type="compositionally biased region" description="Acidic residues" evidence="1">
    <location>
        <begin position="83"/>
        <end position="95"/>
    </location>
</feature>
<proteinExistence type="predicted"/>
<dbReference type="RefSeq" id="WP_069436464.1">
    <property type="nucleotide sequence ID" value="NZ_LPWG01000005.1"/>
</dbReference>
<dbReference type="EMBL" id="LPWG01000005">
    <property type="protein sequence ID" value="ODS00563.1"/>
    <property type="molecule type" value="Genomic_DNA"/>
</dbReference>
<feature type="region of interest" description="Disordered" evidence="1">
    <location>
        <begin position="26"/>
        <end position="110"/>
    </location>
</feature>
<evidence type="ECO:0000256" key="1">
    <source>
        <dbReference type="SAM" id="MobiDB-lite"/>
    </source>
</evidence>
<feature type="chain" id="PRO_5009138993" evidence="2">
    <location>
        <begin position="24"/>
        <end position="295"/>
    </location>
</feature>
<feature type="compositionally biased region" description="Acidic residues" evidence="1">
    <location>
        <begin position="43"/>
        <end position="75"/>
    </location>
</feature>
<comment type="caution">
    <text evidence="3">The sequence shown here is derived from an EMBL/GenBank/DDBJ whole genome shotgun (WGS) entry which is preliminary data.</text>
</comment>
<gene>
    <name evidence="3" type="ORF">AUC68_15055</name>
</gene>
<feature type="compositionally biased region" description="Low complexity" evidence="1">
    <location>
        <begin position="31"/>
        <end position="42"/>
    </location>
</feature>
<name>A0A1E3W437_9HYPH</name>
<feature type="signal peptide" evidence="2">
    <location>
        <begin position="1"/>
        <end position="23"/>
    </location>
</feature>
<protein>
    <submittedName>
        <fullName evidence="3">Uncharacterized protein</fullName>
    </submittedName>
</protein>
<evidence type="ECO:0000313" key="4">
    <source>
        <dbReference type="Proteomes" id="UP000094501"/>
    </source>
</evidence>
<dbReference type="OrthoDB" id="7931774at2"/>
<evidence type="ECO:0000313" key="3">
    <source>
        <dbReference type="EMBL" id="ODS00563.1"/>
    </source>
</evidence>
<organism evidence="3 4">
    <name type="scientific">Methyloceanibacter methanicus</name>
    <dbReference type="NCBI Taxonomy" id="1774968"/>
    <lineage>
        <taxon>Bacteria</taxon>
        <taxon>Pseudomonadati</taxon>
        <taxon>Pseudomonadota</taxon>
        <taxon>Alphaproteobacteria</taxon>
        <taxon>Hyphomicrobiales</taxon>
        <taxon>Hyphomicrobiaceae</taxon>
        <taxon>Methyloceanibacter</taxon>
    </lineage>
</organism>
<dbReference type="Proteomes" id="UP000094501">
    <property type="component" value="Unassembled WGS sequence"/>
</dbReference>
<keyword evidence="2" id="KW-0732">Signal</keyword>
<accession>A0A1E3W437</accession>
<dbReference type="AlphaFoldDB" id="A0A1E3W437"/>
<sequence length="295" mass="31687">MRHASAWLSLSFTLLLAAPLAWAVEDSGDGEPAASKEPTASEETTEATDPADDAMQAEEQPQAEDGAEADDDADPADSQATDAEPEGTGTEDSEIAEPTAPGLGPQVSSKIELTPEEKAEKEARKACKIEICDIIATREPLGEDIACDIKKTWRADSLTEMLGNQIGWPWGKAVCESKLNLSRADLAEAMLVKDATIKMDTFAVTCALHRESSEPYVVEMELAPEVTFKNGEAVSARINWGDVSAPLLIYPVVYAGTGLDNQSNVLGPDVVKMVNEFTHKKCAEVKDELPGRRVN</sequence>
<evidence type="ECO:0000256" key="2">
    <source>
        <dbReference type="SAM" id="SignalP"/>
    </source>
</evidence>
<keyword evidence="4" id="KW-1185">Reference proteome</keyword>